<dbReference type="Pfam" id="PF02678">
    <property type="entry name" value="Pirin"/>
    <property type="match status" value="1"/>
</dbReference>
<comment type="caution">
    <text evidence="4">The sequence shown here is derived from an EMBL/GenBank/DDBJ whole genome shotgun (WGS) entry which is preliminary data.</text>
</comment>
<evidence type="ECO:0000259" key="3">
    <source>
        <dbReference type="Pfam" id="PF02678"/>
    </source>
</evidence>
<proteinExistence type="inferred from homology"/>
<reference evidence="4 5" key="1">
    <citation type="submission" date="2018-08" db="EMBL/GenBank/DDBJ databases">
        <title>Recombination of ecologically and evolutionarily significant loci maintains genetic cohesion in the Pseudomonas syringae species complex.</title>
        <authorList>
            <person name="Dillon M."/>
            <person name="Thakur S."/>
            <person name="Almeida R.N.D."/>
            <person name="Weir B.S."/>
            <person name="Guttman D.S."/>
        </authorList>
    </citation>
    <scope>NUCLEOTIDE SEQUENCE [LARGE SCALE GENOMIC DNA]</scope>
    <source>
        <strain evidence="4 5">ICMP 9749</strain>
    </source>
</reference>
<dbReference type="AlphaFoldDB" id="A0A3M5U2E1"/>
<dbReference type="Proteomes" id="UP000281514">
    <property type="component" value="Unassembled WGS sequence"/>
</dbReference>
<dbReference type="PANTHER" id="PTHR13903:SF8">
    <property type="entry name" value="PIRIN"/>
    <property type="match status" value="1"/>
</dbReference>
<comment type="similarity">
    <text evidence="1 2">Belongs to the pirin family.</text>
</comment>
<protein>
    <recommendedName>
        <fullName evidence="3">Pirin N-terminal domain-containing protein</fullName>
    </recommendedName>
</protein>
<gene>
    <name evidence="4" type="ORF">ALP32_03775</name>
</gene>
<sequence length="466" mass="50334">MLQRAAPERDVQPVGDQIGALVTEHELKLYAGVAGEKVGDPVNREKIEEVRHCRNAHSAAGLFSPGDKLLGGAHQAIDSRRATFIKVLTCLGQHQLARGALQQARPQLHLQVLNPPLTVFDGMPNCLAACAKLPLRTTCTNSATSLRSGITRLFLLFMDECKPTIPANKPIRRRLCCELRHKAQRKNPMNSIVDIKPRAITHRTSGRKRGPITRLMSPGDLGQLLKPFIFLDKFGFKPEPGNKGFGMHPHSGIATLTYMIEGELAYEDTTGKSGLLPSGGVEWMSAGNGVWHDAKPVNDAPISGFQLWVALPAAQENGPAHSVYLAASQVAQEGPAQVLLGRYGSAQSSIPAPAGMNYLAVRLQDGEHWRYTPPAGHTVGWLAVNSGHLDADGPITAGEMAVFEESDRPIDFVATGPTCFVLGSAIKHPHNLVTGYYSVHTSQAALIQGEQEIERIGALLRAEGRL</sequence>
<dbReference type="InterPro" id="IPR012093">
    <property type="entry name" value="Pirin"/>
</dbReference>
<dbReference type="InterPro" id="IPR014710">
    <property type="entry name" value="RmlC-like_jellyroll"/>
</dbReference>
<dbReference type="CDD" id="cd02909">
    <property type="entry name" value="cupin_pirin_N"/>
    <property type="match status" value="1"/>
</dbReference>
<name>A0A3M5U2E1_9PSED</name>
<dbReference type="InterPro" id="IPR003829">
    <property type="entry name" value="Pirin_N_dom"/>
</dbReference>
<evidence type="ECO:0000256" key="1">
    <source>
        <dbReference type="ARBA" id="ARBA00008416"/>
    </source>
</evidence>
<evidence type="ECO:0000313" key="4">
    <source>
        <dbReference type="EMBL" id="RMU39378.1"/>
    </source>
</evidence>
<accession>A0A3M5U2E1</accession>
<dbReference type="SUPFAM" id="SSF51182">
    <property type="entry name" value="RmlC-like cupins"/>
    <property type="match status" value="1"/>
</dbReference>
<evidence type="ECO:0000256" key="2">
    <source>
        <dbReference type="RuleBase" id="RU003457"/>
    </source>
</evidence>
<dbReference type="PANTHER" id="PTHR13903">
    <property type="entry name" value="PIRIN-RELATED"/>
    <property type="match status" value="1"/>
</dbReference>
<dbReference type="InterPro" id="IPR011051">
    <property type="entry name" value="RmlC_Cupin_sf"/>
</dbReference>
<dbReference type="EMBL" id="RBTX01000122">
    <property type="protein sequence ID" value="RMU39378.1"/>
    <property type="molecule type" value="Genomic_DNA"/>
</dbReference>
<organism evidence="4 5">
    <name type="scientific">Pseudomonas avellanae</name>
    <dbReference type="NCBI Taxonomy" id="46257"/>
    <lineage>
        <taxon>Bacteria</taxon>
        <taxon>Pseudomonadati</taxon>
        <taxon>Pseudomonadota</taxon>
        <taxon>Gammaproteobacteria</taxon>
        <taxon>Pseudomonadales</taxon>
        <taxon>Pseudomonadaceae</taxon>
        <taxon>Pseudomonas</taxon>
    </lineage>
</organism>
<dbReference type="Gene3D" id="2.60.120.10">
    <property type="entry name" value="Jelly Rolls"/>
    <property type="match status" value="1"/>
</dbReference>
<feature type="domain" description="Pirin N-terminal" evidence="3">
    <location>
        <begin position="220"/>
        <end position="309"/>
    </location>
</feature>
<evidence type="ECO:0000313" key="5">
    <source>
        <dbReference type="Proteomes" id="UP000281514"/>
    </source>
</evidence>